<dbReference type="GO" id="GO:0045259">
    <property type="term" value="C:proton-transporting ATP synthase complex"/>
    <property type="evidence" value="ECO:0007669"/>
    <property type="project" value="UniProtKB-KW"/>
</dbReference>
<dbReference type="NCBIfam" id="TIGR01145">
    <property type="entry name" value="ATP_synt_delta"/>
    <property type="match status" value="1"/>
</dbReference>
<keyword evidence="8 17" id="KW-0375">Hydrogen ion transport</keyword>
<dbReference type="CDD" id="cd06503">
    <property type="entry name" value="ATP-synt_Fo_b"/>
    <property type="match status" value="1"/>
</dbReference>
<dbReference type="RefSeq" id="WP_170197477.1">
    <property type="nucleotide sequence ID" value="NZ_JABBNB010000046.1"/>
</dbReference>
<comment type="function">
    <text evidence="18">This protein is part of the stalk that links CF(0) to CF(1). It either transmits conformational changes from CF(0) to CF(1) or is implicated in proton conduction.</text>
</comment>
<evidence type="ECO:0000256" key="1">
    <source>
        <dbReference type="ARBA" id="ARBA00004162"/>
    </source>
</evidence>
<sequence>MSIFIGQLIGFALIVFLLWKYAFPPLNRAVKASQSKIEDQVRESEAAKANLIKAQAAHDQAVADAAVEAEQLKADGASDAQAITEDLHAAAEAERKRIAAHGASQADLQRANLLRDLRGDLGRSAVARADELVRAQLSDPAEQSATVDRLLDELSAMSGSARPDTAVATSADLVGLHGMRASSREAAQAVSREANAVTGGLDAAALTSLGGELASIVALLNSQPVLRKKLAEPSDAADAKKALVTSLLSGKVSEPALAITATASAEKWSTGADFTAALQRQSDLSVLAAAENEGVIDRVEDELFRVGRLLDANPELTRLLSDHNTPGTGRASLLQQVLGDQVGAHTSALLSQTVTTLNGQPADIAVANLAELAAARRSETVAHVISALALTDAQHARLTSVLADIYGRAMSVQTEIDPALLGGLRISVGDDVIEGDVATRLATAAENLPR</sequence>
<evidence type="ECO:0000313" key="19">
    <source>
        <dbReference type="EMBL" id="NMO04971.1"/>
    </source>
</evidence>
<name>A0A848L928_9ACTN</name>
<comment type="subunit">
    <text evidence="16 17">F-type ATPases have 2 components, F(1) - the catalytic core - and F(0) - the membrane proton channel. F(1) has five subunits: alpha(3), beta(3), gamma(1), delta(1), epsilon(1). F(0) has three main subunits: a(1), b(2) and c(10-14). The alpha and beta chains form an alternating ring which encloses part of the gamma chain. F(1) is attached to F(0) by a central stalk formed by the gamma and epsilon chains, while a peripheral stalk is formed by the delta and b chains.</text>
</comment>
<evidence type="ECO:0000256" key="6">
    <source>
        <dbReference type="ARBA" id="ARBA00022547"/>
    </source>
</evidence>
<evidence type="ECO:0000313" key="20">
    <source>
        <dbReference type="Proteomes" id="UP000550729"/>
    </source>
</evidence>
<reference evidence="19 20" key="1">
    <citation type="submission" date="2020-04" db="EMBL/GenBank/DDBJ databases">
        <title>Gordonia sp. nov. TBRC 11910.</title>
        <authorList>
            <person name="Suriyachadkun C."/>
        </authorList>
    </citation>
    <scope>NUCLEOTIDE SEQUENCE [LARGE SCALE GENOMIC DNA]</scope>
    <source>
        <strain evidence="19 20">TBRC 11910</strain>
    </source>
</reference>
<dbReference type="PANTHER" id="PTHR11910">
    <property type="entry name" value="ATP SYNTHASE DELTA CHAIN"/>
    <property type="match status" value="1"/>
</dbReference>
<comment type="similarity">
    <text evidence="17">Belongs to the ATPase B chain family.</text>
</comment>
<keyword evidence="10 17" id="KW-0406">Ion transport</keyword>
<dbReference type="InterPro" id="IPR000711">
    <property type="entry name" value="ATPase_OSCP/dsu"/>
</dbReference>
<evidence type="ECO:0000256" key="13">
    <source>
        <dbReference type="ARBA" id="ARBA00023310"/>
    </source>
</evidence>
<keyword evidence="12" id="KW-0511">Multifunctional enzyme</keyword>
<evidence type="ECO:0000256" key="16">
    <source>
        <dbReference type="ARBA" id="ARBA00025830"/>
    </source>
</evidence>
<evidence type="ECO:0000256" key="2">
    <source>
        <dbReference type="ARBA" id="ARBA00010377"/>
    </source>
</evidence>
<dbReference type="NCBIfam" id="TIGR01144">
    <property type="entry name" value="ATP_synt_b"/>
    <property type="match status" value="1"/>
</dbReference>
<accession>A0A848L928</accession>
<evidence type="ECO:0000256" key="9">
    <source>
        <dbReference type="ARBA" id="ARBA00022989"/>
    </source>
</evidence>
<keyword evidence="13 17" id="KW-0066">ATP synthesis</keyword>
<keyword evidence="11 17" id="KW-0472">Membrane</keyword>
<dbReference type="HAMAP" id="MF_01416">
    <property type="entry name" value="ATP_synth_delta_bact"/>
    <property type="match status" value="1"/>
</dbReference>
<keyword evidence="9 17" id="KW-1133">Transmembrane helix</keyword>
<keyword evidence="18" id="KW-0139">CF(1)</keyword>
<evidence type="ECO:0000256" key="5">
    <source>
        <dbReference type="ARBA" id="ARBA00022475"/>
    </source>
</evidence>
<protein>
    <recommendedName>
        <fullName evidence="17 18">Multifunctional fusion protein</fullName>
    </recommendedName>
    <domain>
        <recommendedName>
            <fullName evidence="17">ATP synthase subunit b</fullName>
        </recommendedName>
        <alternativeName>
            <fullName evidence="17">ATP synthase F(0) sector subunit b</fullName>
        </alternativeName>
        <alternativeName>
            <fullName evidence="17">ATPase subunit I</fullName>
        </alternativeName>
        <alternativeName>
            <fullName evidence="17">F-type ATPase subunit b</fullName>
            <shortName evidence="17">F-ATPase subunit b</shortName>
        </alternativeName>
    </domain>
    <domain>
        <recommendedName>
            <fullName evidence="18">ATP synthase subunit delta</fullName>
        </recommendedName>
        <alternativeName>
            <fullName evidence="18">ATP synthase F(1) sector subunit delta</fullName>
        </alternativeName>
        <alternativeName>
            <fullName evidence="18">F-type ATPase subunit delta</fullName>
            <shortName evidence="18">F-ATPase subunit delta</shortName>
        </alternativeName>
    </domain>
</protein>
<dbReference type="Proteomes" id="UP000550729">
    <property type="component" value="Unassembled WGS sequence"/>
</dbReference>
<comment type="function">
    <text evidence="15 17">F(1)F(0) ATP synthase produces ATP from ADP in the presence of a proton or sodium gradient. F-type ATPases consist of two structural domains, F(1) containing the extramembraneous catalytic core and F(0) containing the membrane proton channel, linked together by a central stalk and a peripheral stalk. During catalysis, ATP synthesis in the catalytic domain of F(1) is coupled via a rotary mechanism of the central stalk subunits to proton translocation.</text>
</comment>
<dbReference type="InterPro" id="IPR002146">
    <property type="entry name" value="ATP_synth_b/b'su_bac/chlpt"/>
</dbReference>
<evidence type="ECO:0000256" key="12">
    <source>
        <dbReference type="ARBA" id="ARBA00023268"/>
    </source>
</evidence>
<evidence type="ECO:0000256" key="7">
    <source>
        <dbReference type="ARBA" id="ARBA00022692"/>
    </source>
</evidence>
<organism evidence="19 20">
    <name type="scientific">Gordonia asplenii</name>
    <dbReference type="NCBI Taxonomy" id="2725283"/>
    <lineage>
        <taxon>Bacteria</taxon>
        <taxon>Bacillati</taxon>
        <taxon>Actinomycetota</taxon>
        <taxon>Actinomycetes</taxon>
        <taxon>Mycobacteriales</taxon>
        <taxon>Gordoniaceae</taxon>
        <taxon>Gordonia</taxon>
    </lineage>
</organism>
<dbReference type="GO" id="GO:0005886">
    <property type="term" value="C:plasma membrane"/>
    <property type="evidence" value="ECO:0007669"/>
    <property type="project" value="UniProtKB-SubCell"/>
</dbReference>
<evidence type="ECO:0000256" key="18">
    <source>
        <dbReference type="HAMAP-Rule" id="MF_01416"/>
    </source>
</evidence>
<dbReference type="NCBIfam" id="NF009961">
    <property type="entry name" value="PRK13428.1"/>
    <property type="match status" value="1"/>
</dbReference>
<evidence type="ECO:0000256" key="4">
    <source>
        <dbReference type="ARBA" id="ARBA00022448"/>
    </source>
</evidence>
<keyword evidence="6 17" id="KW-0138">CF(0)</keyword>
<dbReference type="InterPro" id="IPR028987">
    <property type="entry name" value="ATP_synth_B-like_membr_sf"/>
</dbReference>
<comment type="caution">
    <text evidence="19">The sequence shown here is derived from an EMBL/GenBank/DDBJ whole genome shotgun (WGS) entry which is preliminary data.</text>
</comment>
<evidence type="ECO:0000256" key="11">
    <source>
        <dbReference type="ARBA" id="ARBA00023136"/>
    </source>
</evidence>
<dbReference type="SUPFAM" id="SSF81573">
    <property type="entry name" value="F1F0 ATP synthase subunit B, membrane domain"/>
    <property type="match status" value="1"/>
</dbReference>
<proteinExistence type="inferred from homology"/>
<comment type="similarity">
    <text evidence="2">In the C-terminal section; belongs to the ATPase delta chain family.</text>
</comment>
<dbReference type="InterPro" id="IPR005864">
    <property type="entry name" value="ATP_synth_F0_bsu_bac"/>
</dbReference>
<keyword evidence="5 17" id="KW-1003">Cell membrane</keyword>
<dbReference type="GO" id="GO:0046933">
    <property type="term" value="F:proton-transporting ATP synthase activity, rotational mechanism"/>
    <property type="evidence" value="ECO:0007669"/>
    <property type="project" value="UniProtKB-UniRule"/>
</dbReference>
<evidence type="ECO:0000256" key="3">
    <source>
        <dbReference type="ARBA" id="ARBA00010811"/>
    </source>
</evidence>
<keyword evidence="20" id="KW-1185">Reference proteome</keyword>
<gene>
    <name evidence="17" type="primary">atpF</name>
    <name evidence="18" type="synonym">atpH</name>
    <name evidence="19" type="ORF">HH308_27495</name>
</gene>
<comment type="similarity">
    <text evidence="18">Belongs to the ATPase delta chain family.</text>
</comment>
<keyword evidence="7 17" id="KW-0812">Transmembrane</keyword>
<dbReference type="Pfam" id="PF00430">
    <property type="entry name" value="ATP-synt_B"/>
    <property type="match status" value="1"/>
</dbReference>
<comment type="function">
    <text evidence="14">This fusion protein includes a component of the F(0) channel (subunit b) and of the F(1) subunit (subunit delta). Two copies of subunit b and one of delta together form the peripheral 'stator' stalk which links F(1) to F(0).</text>
</comment>
<evidence type="ECO:0000256" key="17">
    <source>
        <dbReference type="HAMAP-Rule" id="MF_01398"/>
    </source>
</evidence>
<comment type="function">
    <text evidence="17">Component of the F(0) channel, it forms part of the peripheral stalk, linking F(1) to F(0).</text>
</comment>
<comment type="subcellular location">
    <subcellularLocation>
        <location evidence="18">Cell membrane</location>
        <topology evidence="18">Peripheral membrane protein</topology>
    </subcellularLocation>
    <subcellularLocation>
        <location evidence="1 17">Cell membrane</location>
        <topology evidence="1 17">Single-pass membrane protein</topology>
    </subcellularLocation>
</comment>
<dbReference type="EMBL" id="JABBNB010000046">
    <property type="protein sequence ID" value="NMO04971.1"/>
    <property type="molecule type" value="Genomic_DNA"/>
</dbReference>
<dbReference type="AlphaFoldDB" id="A0A848L928"/>
<evidence type="ECO:0000256" key="8">
    <source>
        <dbReference type="ARBA" id="ARBA00022781"/>
    </source>
</evidence>
<keyword evidence="4 17" id="KW-0813">Transport</keyword>
<evidence type="ECO:0000256" key="15">
    <source>
        <dbReference type="ARBA" id="ARBA00025198"/>
    </source>
</evidence>
<comment type="similarity">
    <text evidence="3">In the N-terminal section; belongs to the ATPase B chain family.</text>
</comment>
<dbReference type="NCBIfam" id="NF009967">
    <property type="entry name" value="PRK13430.1"/>
    <property type="match status" value="1"/>
</dbReference>
<evidence type="ECO:0000256" key="10">
    <source>
        <dbReference type="ARBA" id="ARBA00023065"/>
    </source>
</evidence>
<dbReference type="HAMAP" id="MF_01398">
    <property type="entry name" value="ATP_synth_b_bprime"/>
    <property type="match status" value="1"/>
</dbReference>
<evidence type="ECO:0000256" key="14">
    <source>
        <dbReference type="ARBA" id="ARBA00024925"/>
    </source>
</evidence>
<dbReference type="Pfam" id="PF00213">
    <property type="entry name" value="OSCP"/>
    <property type="match status" value="1"/>
</dbReference>